<organism evidence="4 5">
    <name type="scientific">Actinospica acidithermotolerans</name>
    <dbReference type="NCBI Taxonomy" id="2828514"/>
    <lineage>
        <taxon>Bacteria</taxon>
        <taxon>Bacillati</taxon>
        <taxon>Actinomycetota</taxon>
        <taxon>Actinomycetes</taxon>
        <taxon>Catenulisporales</taxon>
        <taxon>Actinospicaceae</taxon>
        <taxon>Actinospica</taxon>
    </lineage>
</organism>
<dbReference type="Gene3D" id="3.30.565.10">
    <property type="entry name" value="Histidine kinase-like ATPase, C-terminal domain"/>
    <property type="match status" value="1"/>
</dbReference>
<feature type="domain" description="MEDS" evidence="3">
    <location>
        <begin position="9"/>
        <end position="153"/>
    </location>
</feature>
<dbReference type="AlphaFoldDB" id="A0A941ECU6"/>
<dbReference type="InterPro" id="IPR036890">
    <property type="entry name" value="HATPase_C_sf"/>
</dbReference>
<dbReference type="NCBIfam" id="NF041045">
    <property type="entry name" value="RsbA_anti_sig"/>
    <property type="match status" value="1"/>
</dbReference>
<proteinExistence type="predicted"/>
<dbReference type="Pfam" id="PF14417">
    <property type="entry name" value="MEDS"/>
    <property type="match status" value="1"/>
</dbReference>
<sequence length="323" mass="34428">MASTPSRFRHEALLYEGLAGFVAETSSFVREGLRAGEAVMVAAVAEHAGPLREELGEAAGVEYLDMDSVGRNPARIIPAWRDWVERNTVRGTACRGVGELAWPGRSELELRECRVHEHLVNPAFEAGPPWRLLCPYDAALPEPVLAGVTASHPELRGCAPPAACGRFDPDGGTACFDAPLPRLGPPLYRTDFGLDELPLLRAEIRRRAAGLGLHGERLADFVLVADELAGNSVRHGGGGGSLAVWGCARHAVCEVRDEGVIRDPLVGRRRPDLRSANGGAGLWSVNQLCDLLIIHSTGPGGTAVRAYLDTGSPEQAHVPSLNG</sequence>
<reference evidence="4" key="1">
    <citation type="submission" date="2021-04" db="EMBL/GenBank/DDBJ databases">
        <title>Genome based classification of Actinospica acidithermotolerans sp. nov., an actinobacterium isolated from an Indonesian hot spring.</title>
        <authorList>
            <person name="Kusuma A.B."/>
            <person name="Putra K.E."/>
            <person name="Nafisah S."/>
            <person name="Loh J."/>
            <person name="Nouioui I."/>
            <person name="Goodfellow M."/>
        </authorList>
    </citation>
    <scope>NUCLEOTIDE SEQUENCE</scope>
    <source>
        <strain evidence="4">MGRD01-02</strain>
    </source>
</reference>
<accession>A0A941ECU6</accession>
<dbReference type="GO" id="GO:0004674">
    <property type="term" value="F:protein serine/threonine kinase activity"/>
    <property type="evidence" value="ECO:0007669"/>
    <property type="project" value="UniProtKB-KW"/>
</dbReference>
<dbReference type="CDD" id="cd16936">
    <property type="entry name" value="HATPase_RsbW-like"/>
    <property type="match status" value="1"/>
</dbReference>
<name>A0A941ECU6_9ACTN</name>
<gene>
    <name evidence="4" type="ORF">KDK95_17115</name>
</gene>
<protein>
    <submittedName>
        <fullName evidence="4">Sensor histidine kinase</fullName>
    </submittedName>
</protein>
<dbReference type="PANTHER" id="PTHR35526:SF3">
    <property type="entry name" value="ANTI-SIGMA-F FACTOR RSBW"/>
    <property type="match status" value="1"/>
</dbReference>
<feature type="domain" description="Histidine kinase/HSP90-like ATPase" evidence="2">
    <location>
        <begin position="195"/>
        <end position="306"/>
    </location>
</feature>
<evidence type="ECO:0000256" key="1">
    <source>
        <dbReference type="ARBA" id="ARBA00022527"/>
    </source>
</evidence>
<dbReference type="SUPFAM" id="SSF55874">
    <property type="entry name" value="ATPase domain of HSP90 chaperone/DNA topoisomerase II/histidine kinase"/>
    <property type="match status" value="1"/>
</dbReference>
<keyword evidence="4" id="KW-0808">Transferase</keyword>
<dbReference type="InterPro" id="IPR047718">
    <property type="entry name" value="RsbA-like_anti_sig"/>
</dbReference>
<keyword evidence="4" id="KW-0418">Kinase</keyword>
<keyword evidence="1" id="KW-0723">Serine/threonine-protein kinase</keyword>
<dbReference type="InterPro" id="IPR003594">
    <property type="entry name" value="HATPase_dom"/>
</dbReference>
<evidence type="ECO:0000259" key="3">
    <source>
        <dbReference type="Pfam" id="PF14417"/>
    </source>
</evidence>
<keyword evidence="5" id="KW-1185">Reference proteome</keyword>
<dbReference type="InterPro" id="IPR050267">
    <property type="entry name" value="Anti-sigma-factor_SerPK"/>
</dbReference>
<dbReference type="PANTHER" id="PTHR35526">
    <property type="entry name" value="ANTI-SIGMA-F FACTOR RSBW-RELATED"/>
    <property type="match status" value="1"/>
</dbReference>
<evidence type="ECO:0000313" key="4">
    <source>
        <dbReference type="EMBL" id="MBR7828040.1"/>
    </source>
</evidence>
<evidence type="ECO:0000259" key="2">
    <source>
        <dbReference type="Pfam" id="PF13581"/>
    </source>
</evidence>
<dbReference type="EMBL" id="JAGSOH010000047">
    <property type="protein sequence ID" value="MBR7828040.1"/>
    <property type="molecule type" value="Genomic_DNA"/>
</dbReference>
<dbReference type="RefSeq" id="WP_212519179.1">
    <property type="nucleotide sequence ID" value="NZ_JAGSOH010000047.1"/>
</dbReference>
<evidence type="ECO:0000313" key="5">
    <source>
        <dbReference type="Proteomes" id="UP000676325"/>
    </source>
</evidence>
<dbReference type="InterPro" id="IPR025847">
    <property type="entry name" value="MEDS_domain"/>
</dbReference>
<comment type="caution">
    <text evidence="4">The sequence shown here is derived from an EMBL/GenBank/DDBJ whole genome shotgun (WGS) entry which is preliminary data.</text>
</comment>
<dbReference type="Pfam" id="PF13581">
    <property type="entry name" value="HATPase_c_2"/>
    <property type="match status" value="1"/>
</dbReference>
<dbReference type="Proteomes" id="UP000676325">
    <property type="component" value="Unassembled WGS sequence"/>
</dbReference>